<name>A0A412N5Y2_9BACE</name>
<comment type="caution">
    <text evidence="2">The sequence shown here is derived from an EMBL/GenBank/DDBJ whole genome shotgun (WGS) entry which is preliminary data.</text>
</comment>
<dbReference type="InterPro" id="IPR014710">
    <property type="entry name" value="RmlC-like_jellyroll"/>
</dbReference>
<dbReference type="InterPro" id="IPR013096">
    <property type="entry name" value="Cupin_2"/>
</dbReference>
<evidence type="ECO:0000313" key="3">
    <source>
        <dbReference type="Proteomes" id="UP000285159"/>
    </source>
</evidence>
<dbReference type="PANTHER" id="PTHR43346">
    <property type="entry name" value="LIGAND BINDING DOMAIN PROTEIN, PUTATIVE (AFU_ORTHOLOGUE AFUA_6G14370)-RELATED"/>
    <property type="match status" value="1"/>
</dbReference>
<evidence type="ECO:0000259" key="1">
    <source>
        <dbReference type="Pfam" id="PF07883"/>
    </source>
</evidence>
<dbReference type="InterPro" id="IPR011051">
    <property type="entry name" value="RmlC_Cupin_sf"/>
</dbReference>
<dbReference type="Pfam" id="PF07883">
    <property type="entry name" value="Cupin_2"/>
    <property type="match status" value="1"/>
</dbReference>
<protein>
    <submittedName>
        <fullName evidence="2">Cupin domain-containing protein</fullName>
    </submittedName>
</protein>
<feature type="domain" description="Cupin type-2" evidence="1">
    <location>
        <begin position="72"/>
        <end position="147"/>
    </location>
</feature>
<dbReference type="Gene3D" id="2.60.120.10">
    <property type="entry name" value="Jelly Rolls"/>
    <property type="match status" value="1"/>
</dbReference>
<accession>A0A412N5Y2</accession>
<dbReference type="Proteomes" id="UP000285159">
    <property type="component" value="Unassembled WGS sequence"/>
</dbReference>
<dbReference type="SUPFAM" id="SSF51182">
    <property type="entry name" value="RmlC-like cupins"/>
    <property type="match status" value="1"/>
</dbReference>
<dbReference type="PANTHER" id="PTHR43346:SF1">
    <property type="entry name" value="QUERCETIN 2,3-DIOXYGENASE-RELATED"/>
    <property type="match status" value="1"/>
</dbReference>
<proteinExistence type="predicted"/>
<reference evidence="2 3" key="1">
    <citation type="submission" date="2018-08" db="EMBL/GenBank/DDBJ databases">
        <title>A genome reference for cultivated species of the human gut microbiota.</title>
        <authorList>
            <person name="Zou Y."/>
            <person name="Xue W."/>
            <person name="Luo G."/>
        </authorList>
    </citation>
    <scope>NUCLEOTIDE SEQUENCE [LARGE SCALE GENOMIC DNA]</scope>
    <source>
        <strain evidence="2 3">AF19-1AC</strain>
    </source>
</reference>
<dbReference type="AlphaFoldDB" id="A0A412N5Y2"/>
<organism evidence="2 3">
    <name type="scientific">Bacteroides clarus</name>
    <dbReference type="NCBI Taxonomy" id="626929"/>
    <lineage>
        <taxon>Bacteria</taxon>
        <taxon>Pseudomonadati</taxon>
        <taxon>Bacteroidota</taxon>
        <taxon>Bacteroidia</taxon>
        <taxon>Bacteroidales</taxon>
        <taxon>Bacteroidaceae</taxon>
        <taxon>Bacteroides</taxon>
    </lineage>
</organism>
<dbReference type="CDD" id="cd02223">
    <property type="entry name" value="cupin_Bh2720-like"/>
    <property type="match status" value="1"/>
</dbReference>
<evidence type="ECO:0000313" key="2">
    <source>
        <dbReference type="EMBL" id="RGT33798.1"/>
    </source>
</evidence>
<sequence length="175" mass="18869">MGLLAVTLLVTASCGQTNSGDTSVGSTPENAPEIVLKDYGNAPTVLDIEAYTVGNENFRTTLWTGTNLQVTLMTIPVGGDIGLELHPDIDQFLRIEQGEGRVLMGDAEDKLDFVQEVKADYSVFVPAGKWHNLVNTGNEPIKLYSIYAPVEHPHGTVHKTQAEAMAAEHAHEAAK</sequence>
<dbReference type="InterPro" id="IPR052538">
    <property type="entry name" value="Flavonoid_dioxygenase-like"/>
</dbReference>
<dbReference type="EMBL" id="QRWP01000005">
    <property type="protein sequence ID" value="RGT33798.1"/>
    <property type="molecule type" value="Genomic_DNA"/>
</dbReference>
<gene>
    <name evidence="2" type="ORF">DWX38_07585</name>
</gene>